<dbReference type="Gene3D" id="3.90.550.10">
    <property type="entry name" value="Spore Coat Polysaccharide Biosynthesis Protein SpsA, Chain A"/>
    <property type="match status" value="1"/>
</dbReference>
<name>A0A1F8BLA0_9BACT</name>
<organism evidence="2 3">
    <name type="scientific">Candidatus Woesebacteria bacterium RIFCSPLOWO2_01_FULL_39_25</name>
    <dbReference type="NCBI Taxonomy" id="1802521"/>
    <lineage>
        <taxon>Bacteria</taxon>
        <taxon>Candidatus Woeseibacteriota</taxon>
    </lineage>
</organism>
<evidence type="ECO:0000259" key="1">
    <source>
        <dbReference type="Pfam" id="PF00535"/>
    </source>
</evidence>
<protein>
    <recommendedName>
        <fullName evidence="1">Glycosyltransferase 2-like domain-containing protein</fullName>
    </recommendedName>
</protein>
<accession>A0A1F8BLA0</accession>
<evidence type="ECO:0000313" key="3">
    <source>
        <dbReference type="Proteomes" id="UP000176725"/>
    </source>
</evidence>
<dbReference type="Pfam" id="PF00535">
    <property type="entry name" value="Glycos_transf_2"/>
    <property type="match status" value="1"/>
</dbReference>
<dbReference type="SUPFAM" id="SSF53448">
    <property type="entry name" value="Nucleotide-diphospho-sugar transferases"/>
    <property type="match status" value="1"/>
</dbReference>
<comment type="caution">
    <text evidence="2">The sequence shown here is derived from an EMBL/GenBank/DDBJ whole genome shotgun (WGS) entry which is preliminary data.</text>
</comment>
<dbReference type="PANTHER" id="PTHR43630">
    <property type="entry name" value="POLY-BETA-1,6-N-ACETYL-D-GLUCOSAMINE SYNTHASE"/>
    <property type="match status" value="1"/>
</dbReference>
<proteinExistence type="predicted"/>
<dbReference type="PANTHER" id="PTHR43630:SF2">
    <property type="entry name" value="GLYCOSYLTRANSFERASE"/>
    <property type="match status" value="1"/>
</dbReference>
<reference evidence="2 3" key="1">
    <citation type="journal article" date="2016" name="Nat. Commun.">
        <title>Thousands of microbial genomes shed light on interconnected biogeochemical processes in an aquifer system.</title>
        <authorList>
            <person name="Anantharaman K."/>
            <person name="Brown C.T."/>
            <person name="Hug L.A."/>
            <person name="Sharon I."/>
            <person name="Castelle C.J."/>
            <person name="Probst A.J."/>
            <person name="Thomas B.C."/>
            <person name="Singh A."/>
            <person name="Wilkins M.J."/>
            <person name="Karaoz U."/>
            <person name="Brodie E.L."/>
            <person name="Williams K.H."/>
            <person name="Hubbard S.S."/>
            <person name="Banfield J.F."/>
        </authorList>
    </citation>
    <scope>NUCLEOTIDE SEQUENCE [LARGE SCALE GENOMIC DNA]</scope>
</reference>
<gene>
    <name evidence="2" type="ORF">A2893_04305</name>
</gene>
<evidence type="ECO:0000313" key="2">
    <source>
        <dbReference type="EMBL" id="OGM64847.1"/>
    </source>
</evidence>
<dbReference type="CDD" id="cd02511">
    <property type="entry name" value="Beta4Glucosyltransferase"/>
    <property type="match status" value="1"/>
</dbReference>
<dbReference type="InterPro" id="IPR029044">
    <property type="entry name" value="Nucleotide-diphossugar_trans"/>
</dbReference>
<dbReference type="AlphaFoldDB" id="A0A1F8BLA0"/>
<feature type="domain" description="Glycosyltransferase 2-like" evidence="1">
    <location>
        <begin position="9"/>
        <end position="138"/>
    </location>
</feature>
<dbReference type="Proteomes" id="UP000176725">
    <property type="component" value="Unassembled WGS sequence"/>
</dbReference>
<dbReference type="InterPro" id="IPR001173">
    <property type="entry name" value="Glyco_trans_2-like"/>
</dbReference>
<dbReference type="EMBL" id="MGHH01000007">
    <property type="protein sequence ID" value="OGM64847.1"/>
    <property type="molecule type" value="Genomic_DNA"/>
</dbReference>
<dbReference type="STRING" id="1802521.A2893_04305"/>
<sequence>MGVKDKNISAIVIAKNEQNKIGDCLESIVWCDEIILVDNDSVDETVDIAKDHKARIFEYKGGNYSDLRNEGLKHAKGKWILYVDADERITPLLRNEILSLITDHQSPINIYSTYAIPRKNIVLGKELKHGGFGESDYVKRLFKRKNLKKWTGDLHEEPNFIHKGIVTTGKPQELGFLKNKMIHIKAQTLEEMVEKTNKWSEVEARLMFEAKHPPMNIPRFLSAIGREFWFRMIKHKAFLDGSIGIIHGMYQVFSRFISYSKLWEMQLKGDKS</sequence>